<protein>
    <submittedName>
        <fullName evidence="3">Type IX secretion system outer membrane channel protein PorV</fullName>
    </submittedName>
</protein>
<dbReference type="RefSeq" id="WP_245130616.1">
    <property type="nucleotide sequence ID" value="NZ_JALJEJ010000006.1"/>
</dbReference>
<accession>A0A9X2BCB8</accession>
<evidence type="ECO:0000259" key="2">
    <source>
        <dbReference type="Pfam" id="PF19572"/>
    </source>
</evidence>
<dbReference type="Proteomes" id="UP001139450">
    <property type="component" value="Unassembled WGS sequence"/>
</dbReference>
<gene>
    <name evidence="3" type="primary">porV</name>
    <name evidence="3" type="ORF">MUY27_13625</name>
</gene>
<feature type="chain" id="PRO_5040805795" evidence="1">
    <location>
        <begin position="26"/>
        <end position="390"/>
    </location>
</feature>
<organism evidence="3 4">
    <name type="scientific">Mucilaginibacter straminoryzae</name>
    <dbReference type="NCBI Taxonomy" id="2932774"/>
    <lineage>
        <taxon>Bacteria</taxon>
        <taxon>Pseudomonadati</taxon>
        <taxon>Bacteroidota</taxon>
        <taxon>Sphingobacteriia</taxon>
        <taxon>Sphingobacteriales</taxon>
        <taxon>Sphingobacteriaceae</taxon>
        <taxon>Mucilaginibacter</taxon>
    </lineage>
</organism>
<comment type="caution">
    <text evidence="3">The sequence shown here is derived from an EMBL/GenBank/DDBJ whole genome shotgun (WGS) entry which is preliminary data.</text>
</comment>
<dbReference type="Gene3D" id="2.40.160.60">
    <property type="entry name" value="Outer membrane protein transport protein (OMPP1/FadL/TodX)"/>
    <property type="match status" value="1"/>
</dbReference>
<feature type="domain" description="Type IX secretion system protein PorV" evidence="2">
    <location>
        <begin position="34"/>
        <end position="270"/>
    </location>
</feature>
<evidence type="ECO:0000256" key="1">
    <source>
        <dbReference type="SAM" id="SignalP"/>
    </source>
</evidence>
<sequence length="390" mass="43071">MSKFFFNRILWLTGGAVCLLPLSLAAQTTTQTVRRDNIAVPSINLTPDARSGSMGEAGVAISPDVNANYWNPSKLAFIEDVNTVSASYNPWLRKLVPDVSLSYLSYAHKFDDNNALGLSMRYFNLGSVQLTNEFQQDMGTYTPNEFTADASFARRFGKEFSLGLSLRYIHSGLFNNSFSTGQQISSVNTVAADVSMYYRKAGEQFGKTSLFAFGADISNIGPRVSYSDGGPKYFLPTNLRLGAANTIDLDDLNQFTLAFDLNKLLTPSPPIRDAQGNIISGKDDDKSVPAGIFGSFSDAPGGFKEELKEIGYSLGIEYWYNKQFALRTGYYYKDPQKGSGNYFTLGAGLKYKAFNLDFSYVAASQQKSPFANTLRFTLLVNFNSLFDKDE</sequence>
<dbReference type="Pfam" id="PF19572">
    <property type="entry name" value="PorV"/>
    <property type="match status" value="1"/>
</dbReference>
<keyword evidence="4" id="KW-1185">Reference proteome</keyword>
<evidence type="ECO:0000313" key="4">
    <source>
        <dbReference type="Proteomes" id="UP001139450"/>
    </source>
</evidence>
<dbReference type="AlphaFoldDB" id="A0A9X2BCB8"/>
<dbReference type="NCBIfam" id="NF033710">
    <property type="entry name" value="T9SS_OM_PorV"/>
    <property type="match status" value="1"/>
</dbReference>
<evidence type="ECO:0000313" key="3">
    <source>
        <dbReference type="EMBL" id="MCJ8210752.1"/>
    </source>
</evidence>
<feature type="signal peptide" evidence="1">
    <location>
        <begin position="1"/>
        <end position="25"/>
    </location>
</feature>
<keyword evidence="1" id="KW-0732">Signal</keyword>
<name>A0A9X2BCB8_9SPHI</name>
<proteinExistence type="predicted"/>
<reference evidence="3" key="1">
    <citation type="submission" date="2022-04" db="EMBL/GenBank/DDBJ databases">
        <title>Mucilaginibacter sp. RS28 isolated from freshwater.</title>
        <authorList>
            <person name="Ko S.-R."/>
        </authorList>
    </citation>
    <scope>NUCLEOTIDE SEQUENCE</scope>
    <source>
        <strain evidence="3">RS28</strain>
    </source>
</reference>
<dbReference type="NCBIfam" id="NF033709">
    <property type="entry name" value="PorV_fam"/>
    <property type="match status" value="1"/>
</dbReference>
<dbReference type="InterPro" id="IPR047799">
    <property type="entry name" value="T9SS_OM_PorV"/>
</dbReference>
<dbReference type="EMBL" id="JALJEJ010000006">
    <property type="protein sequence ID" value="MCJ8210752.1"/>
    <property type="molecule type" value="Genomic_DNA"/>
</dbReference>
<dbReference type="SUPFAM" id="SSF56935">
    <property type="entry name" value="Porins"/>
    <property type="match status" value="1"/>
</dbReference>
<dbReference type="InterPro" id="IPR045741">
    <property type="entry name" value="PorV"/>
</dbReference>